<dbReference type="AlphaFoldDB" id="A0A6P6XTL3"/>
<evidence type="ECO:0000313" key="2">
    <source>
        <dbReference type="Proteomes" id="UP000515146"/>
    </source>
</evidence>
<organism evidence="2 3">
    <name type="scientific">Dermatophagoides pteronyssinus</name>
    <name type="common">European house dust mite</name>
    <dbReference type="NCBI Taxonomy" id="6956"/>
    <lineage>
        <taxon>Eukaryota</taxon>
        <taxon>Metazoa</taxon>
        <taxon>Ecdysozoa</taxon>
        <taxon>Arthropoda</taxon>
        <taxon>Chelicerata</taxon>
        <taxon>Arachnida</taxon>
        <taxon>Acari</taxon>
        <taxon>Acariformes</taxon>
        <taxon>Sarcoptiformes</taxon>
        <taxon>Astigmata</taxon>
        <taxon>Psoroptidia</taxon>
        <taxon>Analgoidea</taxon>
        <taxon>Pyroglyphidae</taxon>
        <taxon>Dermatophagoidinae</taxon>
        <taxon>Dermatophagoides</taxon>
    </lineage>
</organism>
<dbReference type="InParanoid" id="A0A6P6XTL3"/>
<dbReference type="RefSeq" id="XP_027195239.1">
    <property type="nucleotide sequence ID" value="XM_027339438.1"/>
</dbReference>
<dbReference type="Proteomes" id="UP000515146">
    <property type="component" value="Unplaced"/>
</dbReference>
<keyword evidence="2" id="KW-1185">Reference proteome</keyword>
<keyword evidence="1" id="KW-1133">Transmembrane helix</keyword>
<keyword evidence="1" id="KW-0812">Transmembrane</keyword>
<keyword evidence="1" id="KW-0472">Membrane</keyword>
<dbReference type="OrthoDB" id="444255at2759"/>
<feature type="transmembrane region" description="Helical" evidence="1">
    <location>
        <begin position="34"/>
        <end position="52"/>
    </location>
</feature>
<dbReference type="KEGG" id="dpte:113789847"/>
<gene>
    <name evidence="3" type="primary">LOC113789847</name>
</gene>
<sequence>MKNMSMNWRLLNGQQTRRFVRRVRLNILFHPRQSILILFLTIGFIYIIYQLFCAPSIHNHDNYDSQLELLTNMNRCEPMTPLAMLVFETFIRRIINTFDMLEVTHFLCYETLWSTLKRANIDHHKRKNITKIRLKITDACFNLCILNEDLQRHDESIIERRFRNNGIQLQYIHSDGIYILKPTTRLIDMTIPRDFDADGIKETKIDEEELHPILFTIHARIHVFEKDSQEDMYRRIGWRSRLLPSTMCKQLHCFPTNLIDNNNDEKMIKNSLKKNVSQHKSRQSIEQLPKLEFLPSLFINVPREGLEIQKYHYPDTWWTMTDSADECSSSSSS</sequence>
<protein>
    <submittedName>
        <fullName evidence="3">Uncharacterized protein LOC113789847</fullName>
    </submittedName>
</protein>
<accession>A0A6P6XTL3</accession>
<evidence type="ECO:0000256" key="1">
    <source>
        <dbReference type="SAM" id="Phobius"/>
    </source>
</evidence>
<evidence type="ECO:0000313" key="3">
    <source>
        <dbReference type="RefSeq" id="XP_027195239.1"/>
    </source>
</evidence>
<proteinExistence type="predicted"/>
<reference evidence="3" key="1">
    <citation type="submission" date="2025-08" db="UniProtKB">
        <authorList>
            <consortium name="RefSeq"/>
        </authorList>
    </citation>
    <scope>IDENTIFICATION</scope>
    <source>
        <strain evidence="3">Airmid</strain>
    </source>
</reference>
<name>A0A6P6XTL3_DERPT</name>